<evidence type="ECO:0000259" key="1">
    <source>
        <dbReference type="Pfam" id="PF16092"/>
    </source>
</evidence>
<protein>
    <recommendedName>
        <fullName evidence="5">Cilia- and flagella-associated protein 61 N-terminal domain-containing protein</fullName>
    </recommendedName>
</protein>
<dbReference type="SUPFAM" id="SSF51905">
    <property type="entry name" value="FAD/NAD(P)-binding domain"/>
    <property type="match status" value="2"/>
</dbReference>
<accession>A0A9P0G7A5</accession>
<keyword evidence="4" id="KW-1185">Reference proteome</keyword>
<dbReference type="InterPro" id="IPR038884">
    <property type="entry name" value="CFAP61"/>
</dbReference>
<feature type="domain" description="Cilia- and flagella-associated protein 61 N-terminal" evidence="1">
    <location>
        <begin position="24"/>
        <end position="274"/>
    </location>
</feature>
<sequence>MASLSSRSSKTSKGLVLSPDNIIRLSSEHIKAVEKLVGNKDSIYKLFGEIDPPRLLTLCYLSLGILDDEGRIVGALFLQPFPNIPAMPTTDWSHWIQTKYGLTDAISKNTVWIHLAISDPIYYMIFFKPMLQHLFKSIMFLKYAIMIVPPGRHRLDFTLNLGVPVIAPDCRKGQSSYLLLFCRSTFSTVYKIRRAVEEDNDDLVPLIAAYSTRFTELYGEYYFAEILMNKEMGRQLIVAEYQGSAVAVLCLNKVVNYDVLNEEFELVPYNGLRKSHPDDYEDIDFEYRQSSVEKIWRSKAEEDTVSRITSIFEKKSVSESFKMEEEEEVFAHVSYSDSDEFSIVFTSASMFVFQDDEESLGEKGTDLQGSTDSTQILSQYTNIYQKEAHRDEQHAADQHADWISAYSASKAFIQKLPEYKGEENAFVLEIAAALPNHEQGIMELFDAAFDCIPDRDYCVMAVPPTVPVNKLTRFFTRVPPRSMGTFPFELYVMHRNAMLAIIEVDTANKDHENSVKALLSTIPNTLKIIEQFEDSINNLGSPYTSFVALTDDQIFGLAIVSEERDLEYLQAHYDLSPLNLKMYRSGSRGSLESLLLSPIFQRYDKFFLREIHRLCEFDILFYRHSAYDSSESYRDRPIMNLLMDFLPIMPIIEPQYDMDVLNNEECAPAYKVVEKQEAFALYVSTLPLSSLGKNVVNTKILIIGCSHTALSFLQALLFKQTPNYMVTYNNITLLCANGLTHNRVNPKIRDVFMTKKNFWDSRYMDKISLKTYINLVHGKITKLDRKEKYMIINGNNFIDYDLLFLMTGEQFHKPLKSKLPFMESPDNVLVINNALDAHNALLRLKHLYHKYNDTNYIIIVYGHFLQAHATLNGLINYGIPGSHLVLIEPFPYVMALEKRQRHNVSIYNDPEIDMAVYEHFRNEGIKIYSSFYFIEWSYEPENNVITRVKFESKHKMLELECMAFFYFHEKEISPRIFRVINNAGLVYDGRLVIDSNCKTNDPNIYGAGTLTKYSRKYYSPNSTHKYYSRIEIGRRLGFQIREMLIQQKMRKWDQEASAGWNLRIERGELLVPRYAEPIMRYCRLPGGLYYLSIVKPGKQIPLETAVCMENYGELLVTGNCRNLSKQGYFQLHLNEYKRVETITCLHKQPIDYINIYCLWGKHEKLLNNLTLRFEMVLITDLFEYFKEPWAYAIYHEKFSQLMDELNLLMTSYMGSGEESLINELIILYKKSRWRNLSKEAKDILEEKFLSLGYPKMIESKVLNFIKTNLHHLPMYAHPDVVREILNNFNNSPLFTE</sequence>
<dbReference type="InterPro" id="IPR036188">
    <property type="entry name" value="FAD/NAD-bd_sf"/>
</dbReference>
<proteinExistence type="predicted"/>
<name>A0A9P0G7A5_9CUCU</name>
<evidence type="ECO:0000313" key="4">
    <source>
        <dbReference type="Proteomes" id="UP001153636"/>
    </source>
</evidence>
<gene>
    <name evidence="3" type="ORF">PSYICH_LOCUS473</name>
</gene>
<dbReference type="PANTHER" id="PTHR21178">
    <property type="entry name" value="CILIA- AND FLAGELLA-ASSOCIATED PROTEIN 61"/>
    <property type="match status" value="1"/>
</dbReference>
<evidence type="ECO:0000313" key="3">
    <source>
        <dbReference type="EMBL" id="CAH1099530.1"/>
    </source>
</evidence>
<evidence type="ECO:0000259" key="2">
    <source>
        <dbReference type="Pfam" id="PF23150"/>
    </source>
</evidence>
<dbReference type="OrthoDB" id="382863at2759"/>
<dbReference type="PANTHER" id="PTHR21178:SF8">
    <property type="entry name" value="CILIA- AND FLAGELLA-ASSOCIATED PROTEIN 61"/>
    <property type="match status" value="1"/>
</dbReference>
<evidence type="ECO:0008006" key="5">
    <source>
        <dbReference type="Google" id="ProtNLM"/>
    </source>
</evidence>
<dbReference type="Proteomes" id="UP001153636">
    <property type="component" value="Chromosome 1"/>
</dbReference>
<dbReference type="InterPro" id="IPR032151">
    <property type="entry name" value="CFAP61_N"/>
</dbReference>
<reference evidence="3" key="1">
    <citation type="submission" date="2022-01" db="EMBL/GenBank/DDBJ databases">
        <authorList>
            <person name="King R."/>
        </authorList>
    </citation>
    <scope>NUCLEOTIDE SEQUENCE</scope>
</reference>
<dbReference type="Pfam" id="PF16092">
    <property type="entry name" value="CFAP61_N"/>
    <property type="match status" value="1"/>
</dbReference>
<dbReference type="Pfam" id="PF23150">
    <property type="entry name" value="CFAP61_dimer"/>
    <property type="match status" value="1"/>
</dbReference>
<dbReference type="Gene3D" id="3.50.50.60">
    <property type="entry name" value="FAD/NAD(P)-binding domain"/>
    <property type="match status" value="2"/>
</dbReference>
<dbReference type="InterPro" id="IPR056299">
    <property type="entry name" value="CFAP61_dimer"/>
</dbReference>
<organism evidence="3 4">
    <name type="scientific">Psylliodes chrysocephalus</name>
    <dbReference type="NCBI Taxonomy" id="3402493"/>
    <lineage>
        <taxon>Eukaryota</taxon>
        <taxon>Metazoa</taxon>
        <taxon>Ecdysozoa</taxon>
        <taxon>Arthropoda</taxon>
        <taxon>Hexapoda</taxon>
        <taxon>Insecta</taxon>
        <taxon>Pterygota</taxon>
        <taxon>Neoptera</taxon>
        <taxon>Endopterygota</taxon>
        <taxon>Coleoptera</taxon>
        <taxon>Polyphaga</taxon>
        <taxon>Cucujiformia</taxon>
        <taxon>Chrysomeloidea</taxon>
        <taxon>Chrysomelidae</taxon>
        <taxon>Galerucinae</taxon>
        <taxon>Alticini</taxon>
        <taxon>Psylliodes</taxon>
    </lineage>
</organism>
<dbReference type="EMBL" id="OV651813">
    <property type="protein sequence ID" value="CAH1099530.1"/>
    <property type="molecule type" value="Genomic_DNA"/>
</dbReference>
<feature type="domain" description="CFAP61 dimerisation" evidence="2">
    <location>
        <begin position="1072"/>
        <end position="1193"/>
    </location>
</feature>